<dbReference type="RefSeq" id="WP_188797339.1">
    <property type="nucleotide sequence ID" value="NZ_BMJA01000005.1"/>
</dbReference>
<protein>
    <submittedName>
        <fullName evidence="5">Fuculose phosphate aldolase</fullName>
    </submittedName>
</protein>
<evidence type="ECO:0000256" key="3">
    <source>
        <dbReference type="SAM" id="MobiDB-lite"/>
    </source>
</evidence>
<dbReference type="SUPFAM" id="SSF53639">
    <property type="entry name" value="AraD/HMP-PK domain-like"/>
    <property type="match status" value="1"/>
</dbReference>
<proteinExistence type="predicted"/>
<keyword evidence="6" id="KW-1185">Reference proteome</keyword>
<evidence type="ECO:0000313" key="5">
    <source>
        <dbReference type="EMBL" id="GGA47799.1"/>
    </source>
</evidence>
<dbReference type="Proteomes" id="UP000620046">
    <property type="component" value="Unassembled WGS sequence"/>
</dbReference>
<evidence type="ECO:0000259" key="4">
    <source>
        <dbReference type="SMART" id="SM01007"/>
    </source>
</evidence>
<feature type="compositionally biased region" description="Polar residues" evidence="3">
    <location>
        <begin position="24"/>
        <end position="34"/>
    </location>
</feature>
<dbReference type="InterPro" id="IPR001303">
    <property type="entry name" value="Aldolase_II/adducin_N"/>
</dbReference>
<gene>
    <name evidence="5" type="ORF">GCM10010981_41220</name>
</gene>
<keyword evidence="2" id="KW-0456">Lyase</keyword>
<dbReference type="PANTHER" id="PTHR22789">
    <property type="entry name" value="FUCULOSE PHOSPHATE ALDOLASE"/>
    <property type="match status" value="1"/>
</dbReference>
<dbReference type="Gene3D" id="3.40.225.10">
    <property type="entry name" value="Class II aldolase/adducin N-terminal domain"/>
    <property type="match status" value="1"/>
</dbReference>
<dbReference type="InterPro" id="IPR036409">
    <property type="entry name" value="Aldolase_II/adducin_N_sf"/>
</dbReference>
<feature type="compositionally biased region" description="Basic and acidic residues" evidence="3">
    <location>
        <begin position="1"/>
        <end position="18"/>
    </location>
</feature>
<keyword evidence="1" id="KW-0479">Metal-binding</keyword>
<comment type="caution">
    <text evidence="5">The sequence shown here is derived from an EMBL/GenBank/DDBJ whole genome shotgun (WGS) entry which is preliminary data.</text>
</comment>
<accession>A0ABQ1GPF2</accession>
<organism evidence="5 6">
    <name type="scientific">Dyella nitratireducens</name>
    <dbReference type="NCBI Taxonomy" id="1849580"/>
    <lineage>
        <taxon>Bacteria</taxon>
        <taxon>Pseudomonadati</taxon>
        <taxon>Pseudomonadota</taxon>
        <taxon>Gammaproteobacteria</taxon>
        <taxon>Lysobacterales</taxon>
        <taxon>Rhodanobacteraceae</taxon>
        <taxon>Dyella</taxon>
    </lineage>
</organism>
<evidence type="ECO:0000256" key="1">
    <source>
        <dbReference type="ARBA" id="ARBA00022723"/>
    </source>
</evidence>
<feature type="region of interest" description="Disordered" evidence="3">
    <location>
        <begin position="1"/>
        <end position="34"/>
    </location>
</feature>
<name>A0ABQ1GPF2_9GAMM</name>
<evidence type="ECO:0000313" key="6">
    <source>
        <dbReference type="Proteomes" id="UP000620046"/>
    </source>
</evidence>
<reference evidence="6" key="1">
    <citation type="journal article" date="2019" name="Int. J. Syst. Evol. Microbiol.">
        <title>The Global Catalogue of Microorganisms (GCM) 10K type strain sequencing project: providing services to taxonomists for standard genome sequencing and annotation.</title>
        <authorList>
            <consortium name="The Broad Institute Genomics Platform"/>
            <consortium name="The Broad Institute Genome Sequencing Center for Infectious Disease"/>
            <person name="Wu L."/>
            <person name="Ma J."/>
        </authorList>
    </citation>
    <scope>NUCLEOTIDE SEQUENCE [LARGE SCALE GENOMIC DNA]</scope>
    <source>
        <strain evidence="6">CGMCC 1.15439</strain>
    </source>
</reference>
<sequence length="246" mass="26794">MKRRGLEIGIDTSRKNADDGPFPHQQTGTQAVSRDQTLREQIVAYGLKLTPSGLSQGTSGNLSVRHGDGFLITPSGTPYEEITPEGVVQVAMDGNHAPGLRPSSEWRFHRDIYAARPDVHAVVHAHPPYSTGLAMCRMDIPAAHYMIAVSGGDSIRCAGYYTYGTQELSDAVVQALDGRLACLLANHGMIATGANLEQAMWRAVEVETLARQYTIALQVGKPVMLRDDEVTQVIEKFGNYGLMSRK</sequence>
<feature type="domain" description="Class II aldolase/adducin N-terminal" evidence="4">
    <location>
        <begin position="40"/>
        <end position="214"/>
    </location>
</feature>
<dbReference type="SMART" id="SM01007">
    <property type="entry name" value="Aldolase_II"/>
    <property type="match status" value="1"/>
</dbReference>
<dbReference type="InterPro" id="IPR050197">
    <property type="entry name" value="Aldolase_class_II_sugar_metab"/>
</dbReference>
<dbReference type="EMBL" id="BMJA01000005">
    <property type="protein sequence ID" value="GGA47799.1"/>
    <property type="molecule type" value="Genomic_DNA"/>
</dbReference>
<dbReference type="PANTHER" id="PTHR22789:SF0">
    <property type="entry name" value="3-OXO-TETRONATE 4-PHOSPHATE DECARBOXYLASE-RELATED"/>
    <property type="match status" value="1"/>
</dbReference>
<dbReference type="Pfam" id="PF00596">
    <property type="entry name" value="Aldolase_II"/>
    <property type="match status" value="1"/>
</dbReference>
<evidence type="ECO:0000256" key="2">
    <source>
        <dbReference type="ARBA" id="ARBA00023239"/>
    </source>
</evidence>